<dbReference type="AlphaFoldDB" id="A0A3Q8X6Z9"/>
<evidence type="ECO:0008006" key="3">
    <source>
        <dbReference type="Google" id="ProtNLM"/>
    </source>
</evidence>
<dbReference type="EMBL" id="CP034437">
    <property type="protein sequence ID" value="AZN40281.1"/>
    <property type="molecule type" value="Genomic_DNA"/>
</dbReference>
<reference evidence="2" key="1">
    <citation type="submission" date="2018-12" db="EMBL/GenBank/DDBJ databases">
        <title>Genome sequence of Peanibacillus sp.</title>
        <authorList>
            <person name="Subramani G."/>
            <person name="Srinivasan S."/>
            <person name="Kim M.K."/>
        </authorList>
    </citation>
    <scope>NUCLEOTIDE SEQUENCE [LARGE SCALE GENOMIC DNA]</scope>
    <source>
        <strain evidence="2">18JY67-1</strain>
    </source>
</reference>
<dbReference type="Proteomes" id="UP000272528">
    <property type="component" value="Chromosome"/>
</dbReference>
<accession>A0A3Q8X6Z9</accession>
<evidence type="ECO:0000313" key="2">
    <source>
        <dbReference type="Proteomes" id="UP000272528"/>
    </source>
</evidence>
<organism evidence="1 2">
    <name type="scientific">Paenibacillus albus</name>
    <dbReference type="NCBI Taxonomy" id="2495582"/>
    <lineage>
        <taxon>Bacteria</taxon>
        <taxon>Bacillati</taxon>
        <taxon>Bacillota</taxon>
        <taxon>Bacilli</taxon>
        <taxon>Bacillales</taxon>
        <taxon>Paenibacillaceae</taxon>
        <taxon>Paenibacillus</taxon>
    </lineage>
</organism>
<dbReference type="KEGG" id="palb:EJC50_11950"/>
<keyword evidence="2" id="KW-1185">Reference proteome</keyword>
<dbReference type="RefSeq" id="WP_126015512.1">
    <property type="nucleotide sequence ID" value="NZ_CP034437.1"/>
</dbReference>
<gene>
    <name evidence="1" type="ORF">EJC50_11950</name>
</gene>
<dbReference type="OrthoDB" id="2613016at2"/>
<proteinExistence type="predicted"/>
<evidence type="ECO:0000313" key="1">
    <source>
        <dbReference type="EMBL" id="AZN40281.1"/>
    </source>
</evidence>
<protein>
    <recommendedName>
        <fullName evidence="3">HTH LytTR-type domain-containing protein</fullName>
    </recommendedName>
</protein>
<name>A0A3Q8X6Z9_9BACL</name>
<sequence>MMKVVADENRNVYENFEVEKDIYYFKVGKTGLVSFHGRNYNIKKNITTEQLNSYISSGRFIKVSGTCYVNKEKVLSFSDGLICFDHNISESKQVHVSKWRLQGIKQQLSANKKVAM</sequence>